<comment type="similarity">
    <text evidence="3">Belongs to the nicotinamide ribonucleoside (NR) uptake permease (TC 4.B.1) family.</text>
</comment>
<evidence type="ECO:0000256" key="8">
    <source>
        <dbReference type="ARBA" id="ARBA00022989"/>
    </source>
</evidence>
<keyword evidence="7 10" id="KW-0812">Transmembrane</keyword>
<keyword evidence="9 10" id="KW-0472">Membrane</keyword>
<keyword evidence="6" id="KW-1003">Cell membrane</keyword>
<proteinExistence type="inferred from homology"/>
<comment type="caution">
    <text evidence="11">The sequence shown here is derived from an EMBL/GenBank/DDBJ whole genome shotgun (WGS) entry which is preliminary data.</text>
</comment>
<dbReference type="GO" id="GO:0034257">
    <property type="term" value="F:nicotinamide riboside transmembrane transporter activity"/>
    <property type="evidence" value="ECO:0007669"/>
    <property type="project" value="InterPro"/>
</dbReference>
<evidence type="ECO:0000256" key="9">
    <source>
        <dbReference type="ARBA" id="ARBA00023136"/>
    </source>
</evidence>
<evidence type="ECO:0000256" key="10">
    <source>
        <dbReference type="SAM" id="Phobius"/>
    </source>
</evidence>
<name>A0A927FD41_9BACT</name>
<evidence type="ECO:0000256" key="3">
    <source>
        <dbReference type="ARBA" id="ARBA00006669"/>
    </source>
</evidence>
<organism evidence="11 12">
    <name type="scientific">Pelagicoccus enzymogenes</name>
    <dbReference type="NCBI Taxonomy" id="2773457"/>
    <lineage>
        <taxon>Bacteria</taxon>
        <taxon>Pseudomonadati</taxon>
        <taxon>Verrucomicrobiota</taxon>
        <taxon>Opitutia</taxon>
        <taxon>Puniceicoccales</taxon>
        <taxon>Pelagicoccaceae</taxon>
        <taxon>Pelagicoccus</taxon>
    </lineage>
</organism>
<dbReference type="GO" id="GO:0005886">
    <property type="term" value="C:plasma membrane"/>
    <property type="evidence" value="ECO:0007669"/>
    <property type="project" value="UniProtKB-SubCell"/>
</dbReference>
<accession>A0A927FD41</accession>
<evidence type="ECO:0000256" key="7">
    <source>
        <dbReference type="ARBA" id="ARBA00022692"/>
    </source>
</evidence>
<dbReference type="EMBL" id="JACYFG010000050">
    <property type="protein sequence ID" value="MBD5781566.1"/>
    <property type="molecule type" value="Genomic_DNA"/>
</dbReference>
<gene>
    <name evidence="11" type="ORF">IEN85_18840</name>
</gene>
<dbReference type="Pfam" id="PF04973">
    <property type="entry name" value="NMN_transporter"/>
    <property type="match status" value="1"/>
</dbReference>
<keyword evidence="5" id="KW-0813">Transport</keyword>
<feature type="transmembrane region" description="Helical" evidence="10">
    <location>
        <begin position="100"/>
        <end position="121"/>
    </location>
</feature>
<feature type="transmembrane region" description="Helical" evidence="10">
    <location>
        <begin position="56"/>
        <end position="74"/>
    </location>
</feature>
<dbReference type="PANTHER" id="PTHR36122">
    <property type="entry name" value="NICOTINAMIDE RIBOSIDE TRANSPORTER PNUC"/>
    <property type="match status" value="1"/>
</dbReference>
<evidence type="ECO:0000256" key="4">
    <source>
        <dbReference type="ARBA" id="ARBA00017522"/>
    </source>
</evidence>
<evidence type="ECO:0000313" key="12">
    <source>
        <dbReference type="Proteomes" id="UP000622317"/>
    </source>
</evidence>
<feature type="transmembrane region" description="Helical" evidence="10">
    <location>
        <begin position="175"/>
        <end position="194"/>
    </location>
</feature>
<comment type="subcellular location">
    <subcellularLocation>
        <location evidence="2">Cell membrane</location>
        <topology evidence="2">Multi-pass membrane protein</topology>
    </subcellularLocation>
</comment>
<sequence>MDLFIEQIQQTSLVEWLGTATGLAGVYLSIKEKVLAWPFYVLCYGLYAYLSFSAGLYAAMALNACFIPISLYGWRQWSRATSQAGQRAASELRISRLRGAPLACAIAIGLGGTLAIGVLLSRYTEGASPYLDAFATTLSFLAQWMLSRKYIENWLAWIVADLAFVALWGSQGYWVAVAMFLVFTALAVLGYTSWRKEIAARER</sequence>
<keyword evidence="12" id="KW-1185">Reference proteome</keyword>
<dbReference type="Proteomes" id="UP000622317">
    <property type="component" value="Unassembled WGS sequence"/>
</dbReference>
<comment type="function">
    <text evidence="1">Required for nicotinamide riboside transport across the inner membrane.</text>
</comment>
<evidence type="ECO:0000256" key="2">
    <source>
        <dbReference type="ARBA" id="ARBA00004651"/>
    </source>
</evidence>
<dbReference type="AlphaFoldDB" id="A0A927FD41"/>
<dbReference type="PANTHER" id="PTHR36122:SF2">
    <property type="entry name" value="NICOTINAMIDE RIBOSIDE TRANSPORTER PNUC"/>
    <property type="match status" value="1"/>
</dbReference>
<evidence type="ECO:0000256" key="6">
    <source>
        <dbReference type="ARBA" id="ARBA00022475"/>
    </source>
</evidence>
<reference evidence="11" key="1">
    <citation type="submission" date="2020-09" db="EMBL/GenBank/DDBJ databases">
        <title>Pelagicoccus enzymogenes sp. nov. with an EPS production, isolated from marine sediment.</title>
        <authorList>
            <person name="Feng X."/>
        </authorList>
    </citation>
    <scope>NUCLEOTIDE SEQUENCE</scope>
    <source>
        <strain evidence="11">NFK12</strain>
    </source>
</reference>
<evidence type="ECO:0000256" key="5">
    <source>
        <dbReference type="ARBA" id="ARBA00022448"/>
    </source>
</evidence>
<evidence type="ECO:0000256" key="1">
    <source>
        <dbReference type="ARBA" id="ARBA00002672"/>
    </source>
</evidence>
<dbReference type="NCBIfam" id="TIGR01528">
    <property type="entry name" value="NMN_trans_PnuC"/>
    <property type="match status" value="1"/>
</dbReference>
<protein>
    <recommendedName>
        <fullName evidence="4">Nicotinamide riboside transporter PnuC</fullName>
    </recommendedName>
</protein>
<keyword evidence="8 10" id="KW-1133">Transmembrane helix</keyword>
<dbReference type="RefSeq" id="WP_191618654.1">
    <property type="nucleotide sequence ID" value="NZ_JACYFG010000050.1"/>
</dbReference>
<evidence type="ECO:0000313" key="11">
    <source>
        <dbReference type="EMBL" id="MBD5781566.1"/>
    </source>
</evidence>
<dbReference type="InterPro" id="IPR006419">
    <property type="entry name" value="NMN_transpt_PnuC"/>
</dbReference>